<dbReference type="EMBL" id="AP023355">
    <property type="protein sequence ID" value="BCJ37769.1"/>
    <property type="molecule type" value="Genomic_DNA"/>
</dbReference>
<keyword evidence="4" id="KW-1185">Reference proteome</keyword>
<evidence type="ECO:0000256" key="2">
    <source>
        <dbReference type="SAM" id="SignalP"/>
    </source>
</evidence>
<accession>A0A7R7DTW7</accession>
<dbReference type="Proteomes" id="UP000611640">
    <property type="component" value="Chromosome"/>
</dbReference>
<dbReference type="AlphaFoldDB" id="A0A7R7DTW7"/>
<evidence type="ECO:0008006" key="5">
    <source>
        <dbReference type="Google" id="ProtNLM"/>
    </source>
</evidence>
<feature type="region of interest" description="Disordered" evidence="1">
    <location>
        <begin position="34"/>
        <end position="53"/>
    </location>
</feature>
<reference evidence="3 4" key="1">
    <citation type="submission" date="2020-08" db="EMBL/GenBank/DDBJ databases">
        <title>Whole genome shotgun sequence of Actinocatenispora thailandica NBRC 105041.</title>
        <authorList>
            <person name="Komaki H."/>
            <person name="Tamura T."/>
        </authorList>
    </citation>
    <scope>NUCLEOTIDE SEQUENCE [LARGE SCALE GENOMIC DNA]</scope>
    <source>
        <strain evidence="3 4">NBRC 105041</strain>
    </source>
</reference>
<organism evidence="3 4">
    <name type="scientific">Actinocatenispora thailandica</name>
    <dbReference type="NCBI Taxonomy" id="227318"/>
    <lineage>
        <taxon>Bacteria</taxon>
        <taxon>Bacillati</taxon>
        <taxon>Actinomycetota</taxon>
        <taxon>Actinomycetes</taxon>
        <taxon>Micromonosporales</taxon>
        <taxon>Micromonosporaceae</taxon>
        <taxon>Actinocatenispora</taxon>
    </lineage>
</organism>
<keyword evidence="2" id="KW-0732">Signal</keyword>
<feature type="signal peptide" evidence="2">
    <location>
        <begin position="1"/>
        <end position="18"/>
    </location>
</feature>
<name>A0A7R7DTW7_9ACTN</name>
<protein>
    <recommendedName>
        <fullName evidence="5">Lipoprotein</fullName>
    </recommendedName>
</protein>
<evidence type="ECO:0000256" key="1">
    <source>
        <dbReference type="SAM" id="MobiDB-lite"/>
    </source>
</evidence>
<sequence length="199" mass="21494">MRPTARALGVLAALGLAAAGLTGCGSTTTEVRAPAFTVPTPPPLEQQGRPGTAGQANTFLSGWVAGLGRASDPDTRRALEDACHQDESCLRLVAVAATLPKPKQDQYFQNWAVGVAGTVRADPKHPKSWSVVIRPTWRSFDKPYLGRYDGWTTRTPVRARLELVGKDVQDDWRLWLTPLPSGTHIDGSAPLSRPKYGDI</sequence>
<evidence type="ECO:0000313" key="4">
    <source>
        <dbReference type="Proteomes" id="UP000611640"/>
    </source>
</evidence>
<evidence type="ECO:0000313" key="3">
    <source>
        <dbReference type="EMBL" id="BCJ37769.1"/>
    </source>
</evidence>
<dbReference type="KEGG" id="atl:Athai_52720"/>
<dbReference type="PROSITE" id="PS51257">
    <property type="entry name" value="PROKAR_LIPOPROTEIN"/>
    <property type="match status" value="1"/>
</dbReference>
<feature type="chain" id="PRO_5039028458" description="Lipoprotein" evidence="2">
    <location>
        <begin position="19"/>
        <end position="199"/>
    </location>
</feature>
<gene>
    <name evidence="3" type="ORF">Athai_52720</name>
</gene>
<proteinExistence type="predicted"/>
<dbReference type="RefSeq" id="WP_203963929.1">
    <property type="nucleotide sequence ID" value="NZ_AP023355.1"/>
</dbReference>